<proteinExistence type="predicted"/>
<reference evidence="1 2" key="1">
    <citation type="journal article" date="2013" name="Genome Announc.">
        <title>Draft Genome Sequence of Amycolatopsis decaplanina Strain DSM 44594T.</title>
        <authorList>
            <person name="Kaur N."/>
            <person name="Kumar S."/>
            <person name="Bala M."/>
            <person name="Raghava G.P."/>
            <person name="Mayilraj S."/>
        </authorList>
    </citation>
    <scope>NUCLEOTIDE SEQUENCE [LARGE SCALE GENOMIC DNA]</scope>
    <source>
        <strain evidence="1 2">DSM 44594</strain>
    </source>
</reference>
<keyword evidence="2" id="KW-1185">Reference proteome</keyword>
<sequence>MTADVFTTRAEADPGTETHPRVRRLRDDADRAWAIADGHRTLAAEIEAGDEPDAFHRAKAQHLLGEVAAHHGFAYHELANAAEARAGAKVHPRESPQWRLLIDRSFTAIRRAEAHHERAAAFSARTAGDEAAARRHEIAAREADRRAVDSLVESGDLPS</sequence>
<organism evidence="1 2">
    <name type="scientific">Amycolatopsis decaplanina DSM 44594</name>
    <dbReference type="NCBI Taxonomy" id="1284240"/>
    <lineage>
        <taxon>Bacteria</taxon>
        <taxon>Bacillati</taxon>
        <taxon>Actinomycetota</taxon>
        <taxon>Actinomycetes</taxon>
        <taxon>Pseudonocardiales</taxon>
        <taxon>Pseudonocardiaceae</taxon>
        <taxon>Amycolatopsis</taxon>
    </lineage>
</organism>
<dbReference type="PATRIC" id="fig|1284240.4.peg.2209"/>
<dbReference type="OrthoDB" id="3643373at2"/>
<dbReference type="Proteomes" id="UP000054226">
    <property type="component" value="Unassembled WGS sequence"/>
</dbReference>
<gene>
    <name evidence="1" type="ORF">H074_10865</name>
</gene>
<comment type="caution">
    <text evidence="1">The sequence shown here is derived from an EMBL/GenBank/DDBJ whole genome shotgun (WGS) entry which is preliminary data.</text>
</comment>
<protein>
    <submittedName>
        <fullName evidence="1">Uncharacterized protein</fullName>
    </submittedName>
</protein>
<dbReference type="AlphaFoldDB" id="M2ZL89"/>
<accession>M2ZL89</accession>
<name>M2ZL89_9PSEU</name>
<evidence type="ECO:0000313" key="1">
    <source>
        <dbReference type="EMBL" id="EME61668.1"/>
    </source>
</evidence>
<evidence type="ECO:0000313" key="2">
    <source>
        <dbReference type="Proteomes" id="UP000054226"/>
    </source>
</evidence>
<dbReference type="EMBL" id="AOHO01000045">
    <property type="protein sequence ID" value="EME61668.1"/>
    <property type="molecule type" value="Genomic_DNA"/>
</dbReference>